<dbReference type="GO" id="GO:0015630">
    <property type="term" value="C:microtubule cytoskeleton"/>
    <property type="evidence" value="ECO:0007669"/>
    <property type="project" value="UniProtKB-UniRule"/>
</dbReference>
<dbReference type="GO" id="GO:0060271">
    <property type="term" value="P:cilium assembly"/>
    <property type="evidence" value="ECO:0007669"/>
    <property type="project" value="UniProtKB-UniRule"/>
</dbReference>
<keyword evidence="4" id="KW-0282">Flagellum</keyword>
<dbReference type="GO" id="GO:0060294">
    <property type="term" value="P:cilium movement involved in cell motility"/>
    <property type="evidence" value="ECO:0007669"/>
    <property type="project" value="UniProtKB-UniRule"/>
</dbReference>
<dbReference type="AlphaFoldDB" id="A0A8C3V848"/>
<dbReference type="PRINTS" id="PR00511">
    <property type="entry name" value="TEKTIN"/>
</dbReference>
<dbReference type="Proteomes" id="UP000694563">
    <property type="component" value="Chromosome 16"/>
</dbReference>
<name>A0A8C3V848_CATUS</name>
<evidence type="ECO:0000256" key="4">
    <source>
        <dbReference type="RuleBase" id="RU367040"/>
    </source>
</evidence>
<evidence type="ECO:0000256" key="2">
    <source>
        <dbReference type="ARBA" id="ARBA00022490"/>
    </source>
</evidence>
<dbReference type="GeneID" id="117003887"/>
<dbReference type="GO" id="GO:0036126">
    <property type="term" value="C:sperm flagellum"/>
    <property type="evidence" value="ECO:0007669"/>
    <property type="project" value="TreeGrafter"/>
</dbReference>
<comment type="similarity">
    <text evidence="1 4">Belongs to the tektin family.</text>
</comment>
<dbReference type="Ensembl" id="ENSCUST00005027539.1">
    <property type="protein sequence ID" value="ENSCUSP00005026603.1"/>
    <property type="gene ID" value="ENSCUSG00005016475.1"/>
</dbReference>
<dbReference type="OrthoDB" id="5788000at2759"/>
<dbReference type="GO" id="GO:0005634">
    <property type="term" value="C:nucleus"/>
    <property type="evidence" value="ECO:0007669"/>
    <property type="project" value="TreeGrafter"/>
</dbReference>
<evidence type="ECO:0000256" key="3">
    <source>
        <dbReference type="ARBA" id="ARBA00023054"/>
    </source>
</evidence>
<dbReference type="InterPro" id="IPR048256">
    <property type="entry name" value="Tektin-like"/>
</dbReference>
<feature type="coiled-coil region" evidence="5">
    <location>
        <begin position="376"/>
        <end position="417"/>
    </location>
</feature>
<feature type="coiled-coil region" evidence="5">
    <location>
        <begin position="303"/>
        <end position="337"/>
    </location>
</feature>
<dbReference type="GO" id="GO:0005930">
    <property type="term" value="C:axoneme"/>
    <property type="evidence" value="ECO:0007669"/>
    <property type="project" value="UniProtKB-SubCell"/>
</dbReference>
<evidence type="ECO:0000313" key="6">
    <source>
        <dbReference type="Ensembl" id="ENSCUSP00005026603.1"/>
    </source>
</evidence>
<reference evidence="6" key="1">
    <citation type="submission" date="2020-10" db="EMBL/GenBank/DDBJ databases">
        <title>Catharus ustulatus (Swainson's thrush) genome, bCatUst1, primary haplotype v2.</title>
        <authorList>
            <person name="Delmore K."/>
            <person name="Vafadar M."/>
            <person name="Formenti G."/>
            <person name="Chow W."/>
            <person name="Pelan S."/>
            <person name="Howe K."/>
            <person name="Rhie A."/>
            <person name="Mountcastle J."/>
            <person name="Haase B."/>
            <person name="Fedrigo O."/>
            <person name="Jarvis E.D."/>
        </authorList>
    </citation>
    <scope>NUCLEOTIDE SEQUENCE [LARGE SCALE GENOMIC DNA]</scope>
</reference>
<keyword evidence="2" id="KW-0963">Cytoplasm</keyword>
<keyword evidence="4" id="KW-0969">Cilium</keyword>
<evidence type="ECO:0000256" key="5">
    <source>
        <dbReference type="SAM" id="Coils"/>
    </source>
</evidence>
<keyword evidence="3 5" id="KW-0175">Coiled coil</keyword>
<accession>A0A8C3V848</accession>
<protein>
    <recommendedName>
        <fullName evidence="4">Tektin</fullName>
    </recommendedName>
</protein>
<gene>
    <name evidence="6" type="primary">TEKT4</name>
</gene>
<evidence type="ECO:0000313" key="7">
    <source>
        <dbReference type="Proteomes" id="UP000694563"/>
    </source>
</evidence>
<dbReference type="RefSeq" id="XP_032930144.1">
    <property type="nucleotide sequence ID" value="XM_033074253.1"/>
</dbReference>
<organism evidence="6 7">
    <name type="scientific">Catharus ustulatus</name>
    <name type="common">Russet-backed thrush</name>
    <name type="synonym">Hylocichla ustulatus</name>
    <dbReference type="NCBI Taxonomy" id="91951"/>
    <lineage>
        <taxon>Eukaryota</taxon>
        <taxon>Metazoa</taxon>
        <taxon>Chordata</taxon>
        <taxon>Craniata</taxon>
        <taxon>Vertebrata</taxon>
        <taxon>Euteleostomi</taxon>
        <taxon>Archelosauria</taxon>
        <taxon>Archosauria</taxon>
        <taxon>Dinosauria</taxon>
        <taxon>Saurischia</taxon>
        <taxon>Theropoda</taxon>
        <taxon>Coelurosauria</taxon>
        <taxon>Aves</taxon>
        <taxon>Neognathae</taxon>
        <taxon>Neoaves</taxon>
        <taxon>Telluraves</taxon>
        <taxon>Australaves</taxon>
        <taxon>Passeriformes</taxon>
        <taxon>Turdidae</taxon>
        <taxon>Catharus</taxon>
    </lineage>
</organism>
<proteinExistence type="inferred from homology"/>
<dbReference type="Pfam" id="PF03148">
    <property type="entry name" value="Tektin"/>
    <property type="match status" value="1"/>
</dbReference>
<sequence>MAQPDEPLPPVVSARPLPTRICDVVRSDRPRSCCGMAMAGFRTAKYQLPEWHRRNAGVYYSAITASAEAERGRAESKHLVKQAAASAQRAQEYSKSTLSQRLGDIQFWRMELQKEIMELDAETNLLAAQKLRLERALDATEVPYAVVIDNLECRERRQPPDLVIDEVETQLLKEADLIRDIRDLLKRMIIQATTQIRSNRIQKENCEVDWSDKVETYHIDDKCISYCADSTNVQSHPSSVKFEENASTPKSWAEFSHDNISRAQQEKLASVQLRSLINNVIHDASEDLRMQRSAGNEAFDSHCRQLDEAKLRLEQHLQQILKDIGEEEANIVNLKKAIRDKEAYLKVAQTRLYDRSFRPNVELCRDEPQFRLVSEVEELAVFLEALKRRLMESEQNLKNLEETRMKLEKEIAVKANSIFIDRQKCMSNRIRYPVDLEVASYKQ</sequence>
<reference evidence="6" key="2">
    <citation type="submission" date="2025-08" db="UniProtKB">
        <authorList>
            <consortium name="Ensembl"/>
        </authorList>
    </citation>
    <scope>IDENTIFICATION</scope>
</reference>
<comment type="subcellular location">
    <subcellularLocation>
        <location evidence="4">Cytoplasm</location>
        <location evidence="4">Cytoskeleton</location>
        <location evidence="4">Cilium axoneme</location>
    </subcellularLocation>
</comment>
<dbReference type="CTD" id="150483"/>
<dbReference type="InterPro" id="IPR000435">
    <property type="entry name" value="Tektins"/>
</dbReference>
<dbReference type="PANTHER" id="PTHR19960:SF12">
    <property type="entry name" value="TEKTIN-4"/>
    <property type="match status" value="1"/>
</dbReference>
<dbReference type="PANTHER" id="PTHR19960">
    <property type="entry name" value="TEKTIN"/>
    <property type="match status" value="1"/>
</dbReference>
<keyword evidence="4" id="KW-0966">Cell projection</keyword>
<keyword evidence="7" id="KW-1185">Reference proteome</keyword>
<evidence type="ECO:0000256" key="1">
    <source>
        <dbReference type="ARBA" id="ARBA00007209"/>
    </source>
</evidence>
<reference evidence="6" key="3">
    <citation type="submission" date="2025-09" db="UniProtKB">
        <authorList>
            <consortium name="Ensembl"/>
        </authorList>
    </citation>
    <scope>IDENTIFICATION</scope>
</reference>